<evidence type="ECO:0000259" key="12">
    <source>
        <dbReference type="PROSITE" id="PS52015"/>
    </source>
</evidence>
<keyword evidence="5" id="KW-0997">Cell inner membrane</keyword>
<evidence type="ECO:0000256" key="7">
    <source>
        <dbReference type="ARBA" id="ARBA00022927"/>
    </source>
</evidence>
<evidence type="ECO:0000256" key="5">
    <source>
        <dbReference type="ARBA" id="ARBA00022519"/>
    </source>
</evidence>
<keyword evidence="6 11" id="KW-0812">Transmembrane</keyword>
<dbReference type="Pfam" id="PF03544">
    <property type="entry name" value="TonB_C"/>
    <property type="match status" value="1"/>
</dbReference>
<evidence type="ECO:0000256" key="8">
    <source>
        <dbReference type="ARBA" id="ARBA00022989"/>
    </source>
</evidence>
<dbReference type="GO" id="GO:0098797">
    <property type="term" value="C:plasma membrane protein complex"/>
    <property type="evidence" value="ECO:0007669"/>
    <property type="project" value="TreeGrafter"/>
</dbReference>
<keyword evidence="4" id="KW-1003">Cell membrane</keyword>
<dbReference type="AlphaFoldDB" id="A0A516SIV9"/>
<dbReference type="InterPro" id="IPR006260">
    <property type="entry name" value="TonB/TolA_C"/>
</dbReference>
<keyword evidence="8 11" id="KW-1133">Transmembrane helix</keyword>
<dbReference type="GO" id="GO:0055085">
    <property type="term" value="P:transmembrane transport"/>
    <property type="evidence" value="ECO:0007669"/>
    <property type="project" value="InterPro"/>
</dbReference>
<dbReference type="NCBIfam" id="TIGR01352">
    <property type="entry name" value="tonB_Cterm"/>
    <property type="match status" value="1"/>
</dbReference>
<keyword evidence="3" id="KW-0813">Transport</keyword>
<feature type="transmembrane region" description="Helical" evidence="11">
    <location>
        <begin position="12"/>
        <end position="34"/>
    </location>
</feature>
<dbReference type="PANTHER" id="PTHR33446:SF2">
    <property type="entry name" value="PROTEIN TONB"/>
    <property type="match status" value="1"/>
</dbReference>
<feature type="region of interest" description="Disordered" evidence="10">
    <location>
        <begin position="60"/>
        <end position="124"/>
    </location>
</feature>
<evidence type="ECO:0000313" key="13">
    <source>
        <dbReference type="EMBL" id="QDQ27978.1"/>
    </source>
</evidence>
<comment type="similarity">
    <text evidence="2">Belongs to the TonB family.</text>
</comment>
<name>A0A516SIV9_9NEIS</name>
<dbReference type="RefSeq" id="WP_144279365.1">
    <property type="nucleotide sequence ID" value="NZ_CP041730.1"/>
</dbReference>
<dbReference type="KEGG" id="cari:FNU76_17405"/>
<dbReference type="GO" id="GO:0031992">
    <property type="term" value="F:energy transducer activity"/>
    <property type="evidence" value="ECO:0007669"/>
    <property type="project" value="TreeGrafter"/>
</dbReference>
<evidence type="ECO:0000313" key="14">
    <source>
        <dbReference type="Proteomes" id="UP000317550"/>
    </source>
</evidence>
<dbReference type="SUPFAM" id="SSF74653">
    <property type="entry name" value="TolA/TonB C-terminal domain"/>
    <property type="match status" value="1"/>
</dbReference>
<dbReference type="PANTHER" id="PTHR33446">
    <property type="entry name" value="PROTEIN TONB-RELATED"/>
    <property type="match status" value="1"/>
</dbReference>
<dbReference type="OrthoDB" id="9792439at2"/>
<evidence type="ECO:0000256" key="4">
    <source>
        <dbReference type="ARBA" id="ARBA00022475"/>
    </source>
</evidence>
<dbReference type="PROSITE" id="PS52015">
    <property type="entry name" value="TONB_CTD"/>
    <property type="match status" value="1"/>
</dbReference>
<evidence type="ECO:0000256" key="2">
    <source>
        <dbReference type="ARBA" id="ARBA00006555"/>
    </source>
</evidence>
<evidence type="ECO:0000256" key="9">
    <source>
        <dbReference type="ARBA" id="ARBA00023136"/>
    </source>
</evidence>
<reference evidence="14" key="1">
    <citation type="submission" date="2019-07" db="EMBL/GenBank/DDBJ databases">
        <title>Chitinimonas sp. nov., isolated from Ny-Alesund, arctica soil.</title>
        <authorList>
            <person name="Xu Q."/>
            <person name="Peng F."/>
        </authorList>
    </citation>
    <scope>NUCLEOTIDE SEQUENCE [LARGE SCALE GENOMIC DNA]</scope>
    <source>
        <strain evidence="14">R3-44</strain>
    </source>
</reference>
<dbReference type="Gene3D" id="3.30.1150.10">
    <property type="match status" value="1"/>
</dbReference>
<evidence type="ECO:0000256" key="11">
    <source>
        <dbReference type="SAM" id="Phobius"/>
    </source>
</evidence>
<evidence type="ECO:0000256" key="1">
    <source>
        <dbReference type="ARBA" id="ARBA00004383"/>
    </source>
</evidence>
<keyword evidence="7" id="KW-0653">Protein transport</keyword>
<accession>A0A516SIV9</accession>
<dbReference type="EMBL" id="CP041730">
    <property type="protein sequence ID" value="QDQ27978.1"/>
    <property type="molecule type" value="Genomic_DNA"/>
</dbReference>
<gene>
    <name evidence="13" type="ORF">FNU76_17405</name>
</gene>
<dbReference type="Proteomes" id="UP000317550">
    <property type="component" value="Chromosome"/>
</dbReference>
<dbReference type="InterPro" id="IPR051045">
    <property type="entry name" value="TonB-dependent_transducer"/>
</dbReference>
<keyword evidence="9 11" id="KW-0472">Membrane</keyword>
<evidence type="ECO:0000256" key="3">
    <source>
        <dbReference type="ARBA" id="ARBA00022448"/>
    </source>
</evidence>
<proteinExistence type="inferred from homology"/>
<evidence type="ECO:0000256" key="10">
    <source>
        <dbReference type="SAM" id="MobiDB-lite"/>
    </source>
</evidence>
<evidence type="ECO:0000256" key="6">
    <source>
        <dbReference type="ARBA" id="ARBA00022692"/>
    </source>
</evidence>
<comment type="subcellular location">
    <subcellularLocation>
        <location evidence="1">Cell inner membrane</location>
        <topology evidence="1">Single-pass membrane protein</topology>
        <orientation evidence="1">Periplasmic side</orientation>
    </subcellularLocation>
</comment>
<protein>
    <submittedName>
        <fullName evidence="13">Energy transducer TonB</fullName>
    </submittedName>
</protein>
<feature type="compositionally biased region" description="Pro residues" evidence="10">
    <location>
        <begin position="67"/>
        <end position="91"/>
    </location>
</feature>
<keyword evidence="14" id="KW-1185">Reference proteome</keyword>
<sequence length="220" mass="23693">MSRLPIDFRRLPTLLLVTGLHFVALYGLALGIVLPTPPVLPKPTIVASLLPPQPLPLVVPEATPQPAQRPLPVSRPKPTMLPPIKNAPPSPTAISLPPAELAPQQPIAPESPKLAQAPAQPLPPAPIVPPRSDASHLNNPAPTYPPLSRRLGEEGRVVLSVYILPDGKVGEAVLKKSSGFERLDQAALDVVKRWRYVPAKQGDTPIAFWYAQPFDFTLNS</sequence>
<organism evidence="13 14">
    <name type="scientific">Chitinimonas arctica</name>
    <dbReference type="NCBI Taxonomy" id="2594795"/>
    <lineage>
        <taxon>Bacteria</taxon>
        <taxon>Pseudomonadati</taxon>
        <taxon>Pseudomonadota</taxon>
        <taxon>Betaproteobacteria</taxon>
        <taxon>Neisseriales</taxon>
        <taxon>Chitinibacteraceae</taxon>
        <taxon>Chitinimonas</taxon>
    </lineage>
</organism>
<dbReference type="GO" id="GO:0015031">
    <property type="term" value="P:protein transport"/>
    <property type="evidence" value="ECO:0007669"/>
    <property type="project" value="UniProtKB-KW"/>
</dbReference>
<feature type="domain" description="TonB C-terminal" evidence="12">
    <location>
        <begin position="129"/>
        <end position="220"/>
    </location>
</feature>
<dbReference type="InterPro" id="IPR037682">
    <property type="entry name" value="TonB_C"/>
</dbReference>